<dbReference type="EMBL" id="JBHTBR010000005">
    <property type="protein sequence ID" value="MFC7292319.1"/>
    <property type="molecule type" value="Genomic_DNA"/>
</dbReference>
<evidence type="ECO:0000256" key="6">
    <source>
        <dbReference type="ARBA" id="ARBA00023002"/>
    </source>
</evidence>
<name>A0ABW2IME5_9PROT</name>
<protein>
    <submittedName>
        <fullName evidence="9">FAD-dependent monooxygenase</fullName>
    </submittedName>
</protein>
<gene>
    <name evidence="9" type="ORF">ACFQS8_11875</name>
</gene>
<dbReference type="NCBIfam" id="TIGR01988">
    <property type="entry name" value="Ubi-OHases"/>
    <property type="match status" value="1"/>
</dbReference>
<comment type="similarity">
    <text evidence="3">Belongs to the UbiH/COQ6 family.</text>
</comment>
<dbReference type="InterPro" id="IPR002938">
    <property type="entry name" value="FAD-bd"/>
</dbReference>
<evidence type="ECO:0000313" key="10">
    <source>
        <dbReference type="Proteomes" id="UP001596492"/>
    </source>
</evidence>
<dbReference type="InterPro" id="IPR018168">
    <property type="entry name" value="Ubi_Hdrlase_CS"/>
</dbReference>
<keyword evidence="7 9" id="KW-0503">Monooxygenase</keyword>
<comment type="cofactor">
    <cofactor evidence="1">
        <name>FAD</name>
        <dbReference type="ChEBI" id="CHEBI:57692"/>
    </cofactor>
</comment>
<dbReference type="PANTHER" id="PTHR43876:SF7">
    <property type="entry name" value="UBIQUINONE BIOSYNTHESIS MONOOXYGENASE COQ6, MITOCHONDRIAL"/>
    <property type="match status" value="1"/>
</dbReference>
<evidence type="ECO:0000256" key="1">
    <source>
        <dbReference type="ARBA" id="ARBA00001974"/>
    </source>
</evidence>
<keyword evidence="6" id="KW-0560">Oxidoreductase</keyword>
<evidence type="ECO:0000259" key="8">
    <source>
        <dbReference type="Pfam" id="PF01494"/>
    </source>
</evidence>
<proteinExistence type="inferred from homology"/>
<reference evidence="10" key="1">
    <citation type="journal article" date="2019" name="Int. J. Syst. Evol. Microbiol.">
        <title>The Global Catalogue of Microorganisms (GCM) 10K type strain sequencing project: providing services to taxonomists for standard genome sequencing and annotation.</title>
        <authorList>
            <consortium name="The Broad Institute Genomics Platform"/>
            <consortium name="The Broad Institute Genome Sequencing Center for Infectious Disease"/>
            <person name="Wu L."/>
            <person name="Ma J."/>
        </authorList>
    </citation>
    <scope>NUCLEOTIDE SEQUENCE [LARGE SCALE GENOMIC DNA]</scope>
    <source>
        <strain evidence="10">CCUG 51308</strain>
    </source>
</reference>
<evidence type="ECO:0000256" key="2">
    <source>
        <dbReference type="ARBA" id="ARBA00004749"/>
    </source>
</evidence>
<evidence type="ECO:0000256" key="5">
    <source>
        <dbReference type="ARBA" id="ARBA00022827"/>
    </source>
</evidence>
<dbReference type="PRINTS" id="PR00420">
    <property type="entry name" value="RNGMNOXGNASE"/>
</dbReference>
<dbReference type="InterPro" id="IPR036188">
    <property type="entry name" value="FAD/NAD-bd_sf"/>
</dbReference>
<evidence type="ECO:0000256" key="3">
    <source>
        <dbReference type="ARBA" id="ARBA00005349"/>
    </source>
</evidence>
<dbReference type="InterPro" id="IPR051205">
    <property type="entry name" value="UbiH/COQ6_monooxygenase"/>
</dbReference>
<organism evidence="9 10">
    <name type="scientific">Hirschia litorea</name>
    <dbReference type="NCBI Taxonomy" id="1199156"/>
    <lineage>
        <taxon>Bacteria</taxon>
        <taxon>Pseudomonadati</taxon>
        <taxon>Pseudomonadota</taxon>
        <taxon>Alphaproteobacteria</taxon>
        <taxon>Hyphomonadales</taxon>
        <taxon>Hyphomonadaceae</taxon>
        <taxon>Hirschia</taxon>
    </lineage>
</organism>
<evidence type="ECO:0000256" key="7">
    <source>
        <dbReference type="ARBA" id="ARBA00023033"/>
    </source>
</evidence>
<evidence type="ECO:0000256" key="4">
    <source>
        <dbReference type="ARBA" id="ARBA00022630"/>
    </source>
</evidence>
<dbReference type="Proteomes" id="UP001596492">
    <property type="component" value="Unassembled WGS sequence"/>
</dbReference>
<comment type="caution">
    <text evidence="9">The sequence shown here is derived from an EMBL/GenBank/DDBJ whole genome shotgun (WGS) entry which is preliminary data.</text>
</comment>
<dbReference type="PANTHER" id="PTHR43876">
    <property type="entry name" value="UBIQUINONE BIOSYNTHESIS MONOOXYGENASE COQ6, MITOCHONDRIAL"/>
    <property type="match status" value="1"/>
</dbReference>
<evidence type="ECO:0000313" key="9">
    <source>
        <dbReference type="EMBL" id="MFC7292319.1"/>
    </source>
</evidence>
<sequence length="414" mass="44624">MRDNPHIFNGHEIIISGAGPVGLSLAIALCAHGFECLVVSKESVFDQKQGDFDGRAYTIAAGCWAMWDTFGICEKIQPFAQPIQKVEAEAASFAPLSFGFDDGQSEDRPLGYLIEAHSILSALWEKAQNTKGLSLVTNSQLSGIKTHADRVDVSWNGSEGGASARLLVGCDGRESYVRKAAGITFPGHDYKAKGLVATVSLKQPHNGVARQIFLKNGPFAVLPLPNNKASLVWTEREVVAEALTDLSDRDFELELKEKIGDFLGEFSLLGGRFAYPLKMRVADSFVSDRIALAGDAAHAIHPLAGQGLNLGLKDVASLAETIAKAAHVGLDIGSPLALEPYEEWRRTETINMATSMDLLERMFKAPPIFRGFAGLGMSLVGKSETARSALIKQASGCDGENTPQLFQGRLMQFS</sequence>
<keyword evidence="10" id="KW-1185">Reference proteome</keyword>
<dbReference type="Pfam" id="PF01494">
    <property type="entry name" value="FAD_binding_3"/>
    <property type="match status" value="1"/>
</dbReference>
<keyword evidence="4" id="KW-0285">Flavoprotein</keyword>
<keyword evidence="5" id="KW-0274">FAD</keyword>
<dbReference type="PROSITE" id="PS01304">
    <property type="entry name" value="UBIH"/>
    <property type="match status" value="1"/>
</dbReference>
<feature type="domain" description="FAD-binding" evidence="8">
    <location>
        <begin position="12"/>
        <end position="325"/>
    </location>
</feature>
<dbReference type="RefSeq" id="WP_382167657.1">
    <property type="nucleotide sequence ID" value="NZ_JBHTBR010000005.1"/>
</dbReference>
<dbReference type="Gene3D" id="3.50.50.60">
    <property type="entry name" value="FAD/NAD(P)-binding domain"/>
    <property type="match status" value="2"/>
</dbReference>
<accession>A0ABW2IME5</accession>
<dbReference type="SUPFAM" id="SSF51905">
    <property type="entry name" value="FAD/NAD(P)-binding domain"/>
    <property type="match status" value="1"/>
</dbReference>
<comment type="pathway">
    <text evidence="2">Cofactor biosynthesis; ubiquinone biosynthesis.</text>
</comment>
<dbReference type="InterPro" id="IPR010971">
    <property type="entry name" value="UbiH/COQ6"/>
</dbReference>
<dbReference type="GO" id="GO:0004497">
    <property type="term" value="F:monooxygenase activity"/>
    <property type="evidence" value="ECO:0007669"/>
    <property type="project" value="UniProtKB-KW"/>
</dbReference>